<name>A0A849BXL2_9ACTN</name>
<dbReference type="GO" id="GO:0071949">
    <property type="term" value="F:FAD binding"/>
    <property type="evidence" value="ECO:0007669"/>
    <property type="project" value="InterPro"/>
</dbReference>
<organism evidence="5 6">
    <name type="scientific">Pseudokineococcus marinus</name>
    <dbReference type="NCBI Taxonomy" id="351215"/>
    <lineage>
        <taxon>Bacteria</taxon>
        <taxon>Bacillati</taxon>
        <taxon>Actinomycetota</taxon>
        <taxon>Actinomycetes</taxon>
        <taxon>Kineosporiales</taxon>
        <taxon>Kineosporiaceae</taxon>
        <taxon>Pseudokineococcus</taxon>
    </lineage>
</organism>
<dbReference type="GO" id="GO:0004497">
    <property type="term" value="F:monooxygenase activity"/>
    <property type="evidence" value="ECO:0007669"/>
    <property type="project" value="UniProtKB-KW"/>
</dbReference>
<keyword evidence="1" id="KW-0560">Oxidoreductase</keyword>
<dbReference type="PANTHER" id="PTHR13789:SF309">
    <property type="entry name" value="PUTATIVE (AFU_ORTHOLOGUE AFUA_6G14510)-RELATED"/>
    <property type="match status" value="1"/>
</dbReference>
<gene>
    <name evidence="5" type="ORF">HLB09_13955</name>
</gene>
<dbReference type="Proteomes" id="UP000555552">
    <property type="component" value="Unassembled WGS sequence"/>
</dbReference>
<dbReference type="RefSeq" id="WP_171203942.1">
    <property type="nucleotide sequence ID" value="NZ_JABEMA010000276.1"/>
</dbReference>
<feature type="domain" description="FAD-binding" evidence="4">
    <location>
        <begin position="28"/>
        <end position="94"/>
    </location>
</feature>
<proteinExistence type="predicted"/>
<dbReference type="Pfam" id="PF01494">
    <property type="entry name" value="FAD_binding_3"/>
    <property type="match status" value="1"/>
</dbReference>
<sequence length="140" mass="14067">AALGRPDDAAEGGPTGWDHRTAPVPAVWGAGAVTLVGDAAHVMPPSLGQGVNQALEDAHALAAALAVLPVGAATADVAAALRGYEARRARQVRPVAALAGSEQAITHRALSRGVMRSLPDAWALGLWGSMVRRSSAALAG</sequence>
<dbReference type="SUPFAM" id="SSF51905">
    <property type="entry name" value="FAD/NAD(P)-binding domain"/>
    <property type="match status" value="1"/>
</dbReference>
<dbReference type="InterPro" id="IPR036188">
    <property type="entry name" value="FAD/NAD-bd_sf"/>
</dbReference>
<protein>
    <recommendedName>
        <fullName evidence="4">FAD-binding domain-containing protein</fullName>
    </recommendedName>
</protein>
<accession>A0A849BXL2</accession>
<comment type="caution">
    <text evidence="5">The sequence shown here is derived from an EMBL/GenBank/DDBJ whole genome shotgun (WGS) entry which is preliminary data.</text>
</comment>
<dbReference type="PRINTS" id="PR00420">
    <property type="entry name" value="RNGMNOXGNASE"/>
</dbReference>
<evidence type="ECO:0000256" key="2">
    <source>
        <dbReference type="ARBA" id="ARBA00023033"/>
    </source>
</evidence>
<evidence type="ECO:0000313" key="5">
    <source>
        <dbReference type="EMBL" id="NNH24176.1"/>
    </source>
</evidence>
<keyword evidence="2" id="KW-0503">Monooxygenase</keyword>
<dbReference type="AlphaFoldDB" id="A0A849BXL2"/>
<keyword evidence="6" id="KW-1185">Reference proteome</keyword>
<dbReference type="PANTHER" id="PTHR13789">
    <property type="entry name" value="MONOOXYGENASE"/>
    <property type="match status" value="1"/>
</dbReference>
<evidence type="ECO:0000259" key="4">
    <source>
        <dbReference type="Pfam" id="PF01494"/>
    </source>
</evidence>
<feature type="non-terminal residue" evidence="5">
    <location>
        <position position="1"/>
    </location>
</feature>
<dbReference type="InterPro" id="IPR002938">
    <property type="entry name" value="FAD-bd"/>
</dbReference>
<evidence type="ECO:0000313" key="6">
    <source>
        <dbReference type="Proteomes" id="UP000555552"/>
    </source>
</evidence>
<dbReference type="Gene3D" id="3.50.50.60">
    <property type="entry name" value="FAD/NAD(P)-binding domain"/>
    <property type="match status" value="1"/>
</dbReference>
<dbReference type="InterPro" id="IPR050493">
    <property type="entry name" value="FAD-dep_Monooxygenase_BioMet"/>
</dbReference>
<reference evidence="5 6" key="1">
    <citation type="submission" date="2020-05" db="EMBL/GenBank/DDBJ databases">
        <title>MicrobeNet Type strains.</title>
        <authorList>
            <person name="Nicholson A.C."/>
        </authorList>
    </citation>
    <scope>NUCLEOTIDE SEQUENCE [LARGE SCALE GENOMIC DNA]</scope>
    <source>
        <strain evidence="5 6">JCM 14547</strain>
    </source>
</reference>
<evidence type="ECO:0000256" key="1">
    <source>
        <dbReference type="ARBA" id="ARBA00023002"/>
    </source>
</evidence>
<dbReference type="EMBL" id="JABEMA010000276">
    <property type="protein sequence ID" value="NNH24176.1"/>
    <property type="molecule type" value="Genomic_DNA"/>
</dbReference>
<evidence type="ECO:0000256" key="3">
    <source>
        <dbReference type="SAM" id="MobiDB-lite"/>
    </source>
</evidence>
<feature type="region of interest" description="Disordered" evidence="3">
    <location>
        <begin position="1"/>
        <end position="23"/>
    </location>
</feature>